<evidence type="ECO:0000313" key="1">
    <source>
        <dbReference type="EMBL" id="AOZ10962.1"/>
    </source>
</evidence>
<evidence type="ECO:0000313" key="2">
    <source>
        <dbReference type="Proteomes" id="UP000177515"/>
    </source>
</evidence>
<accession>A0ABM6FG95</accession>
<reference evidence="1 2" key="1">
    <citation type="submission" date="2016-10" db="EMBL/GenBank/DDBJ databases">
        <title>Complete genome sequences of three Cupriavidus strains isolated from various Malaysian environments.</title>
        <authorList>
            <person name="Abdullah A.A.-A."/>
            <person name="Shafie N.A.H."/>
            <person name="Lau N.S."/>
        </authorList>
    </citation>
    <scope>NUCLEOTIDE SEQUENCE [LARGE SCALE GENOMIC DNA]</scope>
    <source>
        <strain evidence="1 2">USMAA1020</strain>
    </source>
</reference>
<dbReference type="RefSeq" id="WP_071022287.1">
    <property type="nucleotide sequence ID" value="NZ_CP017755.1"/>
</dbReference>
<dbReference type="EMBL" id="CP017755">
    <property type="protein sequence ID" value="AOZ10962.1"/>
    <property type="molecule type" value="Genomic_DNA"/>
</dbReference>
<dbReference type="Proteomes" id="UP000177515">
    <property type="component" value="Chromosome 2"/>
</dbReference>
<gene>
    <name evidence="1" type="ORF">BKK80_31205</name>
</gene>
<organism evidence="1 2">
    <name type="scientific">Cupriavidus malaysiensis</name>
    <dbReference type="NCBI Taxonomy" id="367825"/>
    <lineage>
        <taxon>Bacteria</taxon>
        <taxon>Pseudomonadati</taxon>
        <taxon>Pseudomonadota</taxon>
        <taxon>Betaproteobacteria</taxon>
        <taxon>Burkholderiales</taxon>
        <taxon>Burkholderiaceae</taxon>
        <taxon>Cupriavidus</taxon>
    </lineage>
</organism>
<name>A0ABM6FG95_9BURK</name>
<keyword evidence="2" id="KW-1185">Reference proteome</keyword>
<sequence length="80" mass="8705">MEEQNAAQARAEEAQAMERVVSATRQVQVAFNALQSQFPPDGSGKPSKLALQTFDAALQALEDAQQAFDEILNDLLDGNR</sequence>
<proteinExistence type="predicted"/>
<protein>
    <submittedName>
        <fullName evidence="1">Uncharacterized protein</fullName>
    </submittedName>
</protein>